<dbReference type="CDD" id="cd04301">
    <property type="entry name" value="NAT_SF"/>
    <property type="match status" value="1"/>
</dbReference>
<evidence type="ECO:0000256" key="1">
    <source>
        <dbReference type="ARBA" id="ARBA00022679"/>
    </source>
</evidence>
<dbReference type="Proteomes" id="UP001530400">
    <property type="component" value="Unassembled WGS sequence"/>
</dbReference>
<dbReference type="InterPro" id="IPR000182">
    <property type="entry name" value="GNAT_dom"/>
</dbReference>
<feature type="signal peptide" evidence="3">
    <location>
        <begin position="1"/>
        <end position="22"/>
    </location>
</feature>
<dbReference type="InterPro" id="IPR016181">
    <property type="entry name" value="Acyl_CoA_acyltransferase"/>
</dbReference>
<sequence>MLRQLALFAALLLPGRPSKSLAESPLSAAFAPPLGINALLFKPRVKVVKSEGDEGLLIDAGKFFVDAFWTGKVGGAETLASNQAASLERQQIAEFKKRYKSRALPSGSRSPGRYAGRSSDSRAELVLCLDSKEECIGCAGVEVEKIKKMDGYDGSFVGPVMSNLAISRKYRRKGLAEDLVKAAENIARKEWGYDTCYLYVEKRNAPAVKLYKKLGYTIMWEDPNATTLLPMDNGSVANGKTTILCMKKKIGAGLFANLFGQ</sequence>
<keyword evidence="1" id="KW-0808">Transferase</keyword>
<keyword evidence="6" id="KW-1185">Reference proteome</keyword>
<dbReference type="AlphaFoldDB" id="A0ABD3QEV9"/>
<dbReference type="PANTHER" id="PTHR43420">
    <property type="entry name" value="ACETYLTRANSFERASE"/>
    <property type="match status" value="1"/>
</dbReference>
<accession>A0ABD3QEV9</accession>
<evidence type="ECO:0000256" key="3">
    <source>
        <dbReference type="SAM" id="SignalP"/>
    </source>
</evidence>
<organism evidence="5 6">
    <name type="scientific">Cyclotella atomus</name>
    <dbReference type="NCBI Taxonomy" id="382360"/>
    <lineage>
        <taxon>Eukaryota</taxon>
        <taxon>Sar</taxon>
        <taxon>Stramenopiles</taxon>
        <taxon>Ochrophyta</taxon>
        <taxon>Bacillariophyta</taxon>
        <taxon>Coscinodiscophyceae</taxon>
        <taxon>Thalassiosirophycidae</taxon>
        <taxon>Stephanodiscales</taxon>
        <taxon>Stephanodiscaceae</taxon>
        <taxon>Cyclotella</taxon>
    </lineage>
</organism>
<dbReference type="Pfam" id="PF00583">
    <property type="entry name" value="Acetyltransf_1"/>
    <property type="match status" value="1"/>
</dbReference>
<dbReference type="GO" id="GO:0016746">
    <property type="term" value="F:acyltransferase activity"/>
    <property type="evidence" value="ECO:0007669"/>
    <property type="project" value="UniProtKB-KW"/>
</dbReference>
<proteinExistence type="predicted"/>
<keyword evidence="2" id="KW-0012">Acyltransferase</keyword>
<feature type="domain" description="N-acetyltransferase" evidence="4">
    <location>
        <begin position="85"/>
        <end position="234"/>
    </location>
</feature>
<name>A0ABD3QEV9_9STRA</name>
<evidence type="ECO:0000256" key="2">
    <source>
        <dbReference type="ARBA" id="ARBA00023315"/>
    </source>
</evidence>
<evidence type="ECO:0000313" key="6">
    <source>
        <dbReference type="Proteomes" id="UP001530400"/>
    </source>
</evidence>
<dbReference type="EMBL" id="JALLPJ020000202">
    <property type="protein sequence ID" value="KAL3798903.1"/>
    <property type="molecule type" value="Genomic_DNA"/>
</dbReference>
<dbReference type="Gene3D" id="3.40.630.30">
    <property type="match status" value="1"/>
</dbReference>
<dbReference type="InterPro" id="IPR050680">
    <property type="entry name" value="YpeA/RimI_acetyltransf"/>
</dbReference>
<reference evidence="5 6" key="1">
    <citation type="submission" date="2024-10" db="EMBL/GenBank/DDBJ databases">
        <title>Updated reference genomes for cyclostephanoid diatoms.</title>
        <authorList>
            <person name="Roberts W.R."/>
            <person name="Alverson A.J."/>
        </authorList>
    </citation>
    <scope>NUCLEOTIDE SEQUENCE [LARGE SCALE GENOMIC DNA]</scope>
    <source>
        <strain evidence="5 6">AJA010-31</strain>
    </source>
</reference>
<evidence type="ECO:0000313" key="5">
    <source>
        <dbReference type="EMBL" id="KAL3798903.1"/>
    </source>
</evidence>
<protein>
    <recommendedName>
        <fullName evidence="4">N-acetyltransferase domain-containing protein</fullName>
    </recommendedName>
</protein>
<dbReference type="SUPFAM" id="SSF55729">
    <property type="entry name" value="Acyl-CoA N-acyltransferases (Nat)"/>
    <property type="match status" value="1"/>
</dbReference>
<dbReference type="PROSITE" id="PS51186">
    <property type="entry name" value="GNAT"/>
    <property type="match status" value="1"/>
</dbReference>
<feature type="chain" id="PRO_5044748706" description="N-acetyltransferase domain-containing protein" evidence="3">
    <location>
        <begin position="23"/>
        <end position="261"/>
    </location>
</feature>
<keyword evidence="3" id="KW-0732">Signal</keyword>
<evidence type="ECO:0000259" key="4">
    <source>
        <dbReference type="PROSITE" id="PS51186"/>
    </source>
</evidence>
<comment type="caution">
    <text evidence="5">The sequence shown here is derived from an EMBL/GenBank/DDBJ whole genome shotgun (WGS) entry which is preliminary data.</text>
</comment>
<gene>
    <name evidence="5" type="ORF">ACHAWO_000995</name>
</gene>